<dbReference type="PANTHER" id="PTHR33194:SF4">
    <property type="entry name" value="CCHC-TYPE DOMAIN-CONTAINING PROTEIN"/>
    <property type="match status" value="1"/>
</dbReference>
<name>A0A816SBC6_9BILA</name>
<evidence type="ECO:0000313" key="3">
    <source>
        <dbReference type="EMBL" id="CAF2082975.1"/>
    </source>
</evidence>
<accession>A0A816SBC6</accession>
<organism evidence="3 4">
    <name type="scientific">Rotaria magnacalcarata</name>
    <dbReference type="NCBI Taxonomy" id="392030"/>
    <lineage>
        <taxon>Eukaryota</taxon>
        <taxon>Metazoa</taxon>
        <taxon>Spiralia</taxon>
        <taxon>Gnathifera</taxon>
        <taxon>Rotifera</taxon>
        <taxon>Eurotatoria</taxon>
        <taxon>Bdelloidea</taxon>
        <taxon>Philodinida</taxon>
        <taxon>Philodinidae</taxon>
        <taxon>Rotaria</taxon>
    </lineage>
</organism>
<feature type="compositionally biased region" description="Low complexity" evidence="1">
    <location>
        <begin position="600"/>
        <end position="616"/>
    </location>
</feature>
<protein>
    <recommendedName>
        <fullName evidence="2">Ty3 transposon capsid-like protein domain-containing protein</fullName>
    </recommendedName>
</protein>
<dbReference type="PANTHER" id="PTHR33194">
    <property type="entry name" value="ZINC KNUCKLE DOMAINCONTAINING PROTEIN"/>
    <property type="match status" value="1"/>
</dbReference>
<feature type="domain" description="Ty3 transposon capsid-like protein" evidence="2">
    <location>
        <begin position="371"/>
        <end position="542"/>
    </location>
</feature>
<dbReference type="Proteomes" id="UP000663856">
    <property type="component" value="Unassembled WGS sequence"/>
</dbReference>
<gene>
    <name evidence="3" type="ORF">WKI299_LOCUS16553</name>
</gene>
<sequence length="715" mass="81975">MFKILYSNTSSLTNISTKSDQCYQYSRELHELSTTGHNLLSSATNPEQNNQIHNINERRKALIPTPNRPTHTHKSSETNIEVETQFLEKKMNLNNDKEKVREEHTSRVDIEKNSVETQVNNEIFVTEINKNSLMIDSNRQQKIHTVVNTGHVDINEQIYNKTNKVNYCTKNSDENNIEADNKNEQDSGEESFDMFILCNFVPFSGRQNVVQWLDETENKFKNFRIGRDHRFDAISLLVEGEAERQYIKNRKYINSFDDFYEFLLAQFEIVDIKESHSHFQQGAASNLCSQSTINQNNSTNCSHQIISNNSNTNIPINQSVESNSTTLVNLGTTNVTGDVSAVKSTVIPEDISILPPDQTASDIRRAIVDTLIKNPKVFKGGKDNVTKWIEEMEHLFDIAHISDSIKLDFVSYSLRGDALEWFRINRSSLTTWKLFVQELKRSFTSSFHEELAFKKLETYSQGENQSVRNFFNEVLKLCKEADSTMSEATKLKNLLNKAKPSIQYEVRKKKPITTSQFLEFAKEAEELIQLSAFSIDEVDSNLHHRYGNHTNIDNNKQTISQTSIPSLVSASSVPESSAFHNKSPNFSNNYSKQLTNSYRFTNNRNNYSNSNTSSFSHLQSQQNKSRHANNFSRPNRQYSSHNPNNNNYKRYPQQQTNFTRNTDNRQNVVNSINQSCASVNTELPVESFSSVTCNRCHQIGHGLRPVRLFSSGGFE</sequence>
<feature type="compositionally biased region" description="Polar residues" evidence="1">
    <location>
        <begin position="617"/>
        <end position="652"/>
    </location>
</feature>
<evidence type="ECO:0000259" key="2">
    <source>
        <dbReference type="Pfam" id="PF19259"/>
    </source>
</evidence>
<reference evidence="3" key="1">
    <citation type="submission" date="2021-02" db="EMBL/GenBank/DDBJ databases">
        <authorList>
            <person name="Nowell W R."/>
        </authorList>
    </citation>
    <scope>NUCLEOTIDE SEQUENCE</scope>
</reference>
<proteinExistence type="predicted"/>
<dbReference type="EMBL" id="CAJNRF010006620">
    <property type="protein sequence ID" value="CAF2082975.1"/>
    <property type="molecule type" value="Genomic_DNA"/>
</dbReference>
<dbReference type="AlphaFoldDB" id="A0A816SBC6"/>
<dbReference type="Pfam" id="PF19259">
    <property type="entry name" value="Ty3_capsid"/>
    <property type="match status" value="1"/>
</dbReference>
<evidence type="ECO:0000256" key="1">
    <source>
        <dbReference type="SAM" id="MobiDB-lite"/>
    </source>
</evidence>
<evidence type="ECO:0000313" key="4">
    <source>
        <dbReference type="Proteomes" id="UP000663856"/>
    </source>
</evidence>
<feature type="region of interest" description="Disordered" evidence="1">
    <location>
        <begin position="600"/>
        <end position="652"/>
    </location>
</feature>
<comment type="caution">
    <text evidence="3">The sequence shown here is derived from an EMBL/GenBank/DDBJ whole genome shotgun (WGS) entry which is preliminary data.</text>
</comment>
<dbReference type="InterPro" id="IPR045358">
    <property type="entry name" value="Ty3_capsid"/>
</dbReference>